<dbReference type="EMBL" id="ALBS01000032">
    <property type="protein sequence ID" value="EJT52196.1"/>
    <property type="molecule type" value="Genomic_DNA"/>
</dbReference>
<dbReference type="GeneID" id="25989814"/>
<accession>J5TQN6</accession>
<feature type="compositionally biased region" description="Polar residues" evidence="2">
    <location>
        <begin position="370"/>
        <end position="379"/>
    </location>
</feature>
<feature type="compositionally biased region" description="Low complexity" evidence="2">
    <location>
        <begin position="305"/>
        <end position="314"/>
    </location>
</feature>
<feature type="compositionally biased region" description="Low complexity" evidence="2">
    <location>
        <begin position="380"/>
        <end position="405"/>
    </location>
</feature>
<protein>
    <submittedName>
        <fullName evidence="3">Uncharacterized protein</fullName>
    </submittedName>
</protein>
<evidence type="ECO:0000313" key="3">
    <source>
        <dbReference type="EMBL" id="EJT52196.1"/>
    </source>
</evidence>
<keyword evidence="1" id="KW-0175">Coiled coil</keyword>
<organism evidence="3 4">
    <name type="scientific">Trichosporon asahii var. asahii (strain ATCC 90039 / CBS 2479 / JCM 2466 / KCTC 7840 / NBRC 103889/ NCYC 2677 / UAMH 7654)</name>
    <name type="common">Yeast</name>
    <dbReference type="NCBI Taxonomy" id="1186058"/>
    <lineage>
        <taxon>Eukaryota</taxon>
        <taxon>Fungi</taxon>
        <taxon>Dikarya</taxon>
        <taxon>Basidiomycota</taxon>
        <taxon>Agaricomycotina</taxon>
        <taxon>Tremellomycetes</taxon>
        <taxon>Trichosporonales</taxon>
        <taxon>Trichosporonaceae</taxon>
        <taxon>Trichosporon</taxon>
    </lineage>
</organism>
<dbReference type="AlphaFoldDB" id="J5TQN6"/>
<feature type="coiled-coil region" evidence="1">
    <location>
        <begin position="570"/>
        <end position="671"/>
    </location>
</feature>
<feature type="region of interest" description="Disordered" evidence="2">
    <location>
        <begin position="232"/>
        <end position="336"/>
    </location>
</feature>
<feature type="region of interest" description="Disordered" evidence="2">
    <location>
        <begin position="370"/>
        <end position="405"/>
    </location>
</feature>
<dbReference type="KEGG" id="tasa:A1Q1_06302"/>
<feature type="compositionally biased region" description="Polar residues" evidence="2">
    <location>
        <begin position="277"/>
        <end position="297"/>
    </location>
</feature>
<feature type="coiled-coil region" evidence="1">
    <location>
        <begin position="465"/>
        <end position="545"/>
    </location>
</feature>
<comment type="caution">
    <text evidence="3">The sequence shown here is derived from an EMBL/GenBank/DDBJ whole genome shotgun (WGS) entry which is preliminary data.</text>
</comment>
<dbReference type="Proteomes" id="UP000002748">
    <property type="component" value="Unassembled WGS sequence"/>
</dbReference>
<name>J5TQN6_TRIAS</name>
<sequence>MVPDPPPTPRLNSLLSGFQVNSDPLWGTSSEATAILAQVQAWLASKNASLQPISDVPLIYSQAVMEHFGFTRRDMRKPGSFKYLCGWPQLTTPRKDGRLAPVRGRKGWGVHPALSFNRVDGYNPTVYLFFPSLAICTECKLTASFPGRSLCKNASAARFPTLFSTPSFARNKLGDCNYCKSRDLVCSARNWTFLGSTGTLPDKHTLDEAVAYEQWMEDHAVDTEFTQQLVKRKRASVGGTQSKKRTNPRVSSPRSLPTQSASSHRTPSPQLPPTPDSRPTVTPAQPSSAASSLGPSNHDNERRNNPPNVVNGPGFSSSYHPTPATGNRLFPVGTIPATNSIPGTSVTPSPIPPAASSSVINLGNTANETSAPLLGSSQNPLSISLPTPSSLPGSSLNATPSSLPSSSLNALGITLPTPRHPEEVMAAHNLLWTEYQLQQTRLAAIPSLESHITQLSASQASQASLSALEEELSSLRSTHTSVEGELQLAQVELTVLRAGQRARDERIAALERDVTGAEQRAEAMKQRMQQRAAEMERRARAGEAAAQHAQFADERTLVVQQTLGRAEARIRALEADVALSKVQAENARVELVAARAETAQAREESSVAKAEAERLRELIRAEEEPEDGEISDDPIALLLVRRKLAQTQKRLAAEQKEKQALTAELARVRAELERATCPDIEFEW</sequence>
<evidence type="ECO:0000256" key="2">
    <source>
        <dbReference type="SAM" id="MobiDB-lite"/>
    </source>
</evidence>
<gene>
    <name evidence="3" type="ORF">A1Q1_06302</name>
</gene>
<feature type="compositionally biased region" description="Polar residues" evidence="2">
    <location>
        <begin position="248"/>
        <end position="268"/>
    </location>
</feature>
<proteinExistence type="predicted"/>
<evidence type="ECO:0000313" key="4">
    <source>
        <dbReference type="Proteomes" id="UP000002748"/>
    </source>
</evidence>
<dbReference type="VEuPathDB" id="FungiDB:A1Q1_06302"/>
<dbReference type="HOGENOM" id="CLU_402352_0_0_1"/>
<dbReference type="RefSeq" id="XP_014183381.1">
    <property type="nucleotide sequence ID" value="XM_014327906.1"/>
</dbReference>
<evidence type="ECO:0000256" key="1">
    <source>
        <dbReference type="SAM" id="Coils"/>
    </source>
</evidence>
<reference evidence="3 4" key="1">
    <citation type="journal article" date="2012" name="Eukaryot. Cell">
        <title>Draft genome sequence of CBS 2479, the standard type strain of Trichosporon asahii.</title>
        <authorList>
            <person name="Yang R.Y."/>
            <person name="Li H.T."/>
            <person name="Zhu H."/>
            <person name="Zhou G.P."/>
            <person name="Wang M."/>
            <person name="Wang L."/>
        </authorList>
    </citation>
    <scope>NUCLEOTIDE SEQUENCE [LARGE SCALE GENOMIC DNA]</scope>
    <source>
        <strain evidence="4">ATCC 90039 / CBS 2479 / JCM 2466 / KCTC 7840 / NCYC 2677 / UAMH 7654</strain>
    </source>
</reference>